<reference evidence="2" key="1">
    <citation type="journal article" date="2021" name="Sci. Rep.">
        <title>Diploid genomic architecture of Nitzschia inconspicua, an elite biomass production diatom.</title>
        <authorList>
            <person name="Oliver A."/>
            <person name="Podell S."/>
            <person name="Pinowska A."/>
            <person name="Traller J.C."/>
            <person name="Smith S.R."/>
            <person name="McClure R."/>
            <person name="Beliaev A."/>
            <person name="Bohutskyi P."/>
            <person name="Hill E.A."/>
            <person name="Rabines A."/>
            <person name="Zheng H."/>
            <person name="Allen L.Z."/>
            <person name="Kuo A."/>
            <person name="Grigoriev I.V."/>
            <person name="Allen A.E."/>
            <person name="Hazlebeck D."/>
            <person name="Allen E.E."/>
        </authorList>
    </citation>
    <scope>NUCLEOTIDE SEQUENCE</scope>
    <source>
        <strain evidence="2">Hildebrandi</strain>
    </source>
</reference>
<proteinExistence type="predicted"/>
<feature type="compositionally biased region" description="Basic and acidic residues" evidence="1">
    <location>
        <begin position="9"/>
        <end position="19"/>
    </location>
</feature>
<protein>
    <submittedName>
        <fullName evidence="2">Uncharacterized protein</fullName>
    </submittedName>
</protein>
<name>A0A9K3Q8Z6_9STRA</name>
<organism evidence="2 3">
    <name type="scientific">Nitzschia inconspicua</name>
    <dbReference type="NCBI Taxonomy" id="303405"/>
    <lineage>
        <taxon>Eukaryota</taxon>
        <taxon>Sar</taxon>
        <taxon>Stramenopiles</taxon>
        <taxon>Ochrophyta</taxon>
        <taxon>Bacillariophyta</taxon>
        <taxon>Bacillariophyceae</taxon>
        <taxon>Bacillariophycidae</taxon>
        <taxon>Bacillariales</taxon>
        <taxon>Bacillariaceae</taxon>
        <taxon>Nitzschia</taxon>
    </lineage>
</organism>
<feature type="region of interest" description="Disordered" evidence="1">
    <location>
        <begin position="1"/>
        <end position="25"/>
    </location>
</feature>
<dbReference type="Proteomes" id="UP000693970">
    <property type="component" value="Unassembled WGS sequence"/>
</dbReference>
<comment type="caution">
    <text evidence="2">The sequence shown here is derived from an EMBL/GenBank/DDBJ whole genome shotgun (WGS) entry which is preliminary data.</text>
</comment>
<evidence type="ECO:0000313" key="2">
    <source>
        <dbReference type="EMBL" id="KAG7372674.1"/>
    </source>
</evidence>
<keyword evidence="3" id="KW-1185">Reference proteome</keyword>
<sequence length="84" mass="9622">MAEAEQEDIMEHAKREGLHVKPAGRHSGHKWYCFDCKGTMTTDRILGHTTDHASFDSDQAIKDHMVRSHNVHWTSAYWIGEDAT</sequence>
<evidence type="ECO:0000256" key="1">
    <source>
        <dbReference type="SAM" id="MobiDB-lite"/>
    </source>
</evidence>
<accession>A0A9K3Q8Z6</accession>
<evidence type="ECO:0000313" key="3">
    <source>
        <dbReference type="Proteomes" id="UP000693970"/>
    </source>
</evidence>
<reference evidence="2" key="2">
    <citation type="submission" date="2021-04" db="EMBL/GenBank/DDBJ databases">
        <authorList>
            <person name="Podell S."/>
        </authorList>
    </citation>
    <scope>NUCLEOTIDE SEQUENCE</scope>
    <source>
        <strain evidence="2">Hildebrandi</strain>
    </source>
</reference>
<dbReference type="EMBL" id="JAGRRH010000003">
    <property type="protein sequence ID" value="KAG7372674.1"/>
    <property type="molecule type" value="Genomic_DNA"/>
</dbReference>
<gene>
    <name evidence="2" type="ORF">IV203_018817</name>
</gene>
<dbReference type="AlphaFoldDB" id="A0A9K3Q8Z6"/>